<protein>
    <recommendedName>
        <fullName evidence="9">MTHFR SAM-binding regulatory domain-containing protein</fullName>
    </recommendedName>
</protein>
<dbReference type="GO" id="GO:0009086">
    <property type="term" value="P:methionine biosynthetic process"/>
    <property type="evidence" value="ECO:0007669"/>
    <property type="project" value="TreeGrafter"/>
</dbReference>
<evidence type="ECO:0000256" key="5">
    <source>
        <dbReference type="ARBA" id="ARBA00022827"/>
    </source>
</evidence>
<sequence>MKFTTKFAAQPQSRPFFTFEFFPPRTDQGFDNLVSRISRLATLKPLGVSVTWGAGGSTKDRSIELANLIQNEYGLDTLLHLTCTNAEVGSVDTVLDEATKRGIQNILALRGDPPRGQEEWIPSDPRFTHAVDLVKYIRETHGNNFCIGVAAYPDGHPDQIVDVDKELENLKAKVDAGADFIITQLFYDVDGFLSWLRKVRQKGITVPVIPGVMPIQTYGSFQRLTKLTGAKVPVHVQEALGPISHDDQLVKDYGVTLAVEMIRRLVSEGNVPGVHFCTLNLEKSVQRVLETLQWTGTSAHPHNRLIADAPDEPTSDGDSDLLVTATTATQDATHSLASITVTDGEAGRGELNNAASWDDFPNGRFGDFKSPAFGVEDPWGNSGVAINEMLRQWRHPKTLQELTQIFLDHLESRISTTPFSPVPLSSESLMILPELKELTQRGWWTVGSQPAMNGVSSSDEVVGWGPKAGYVFQKGFVEFFCEEADLELLERRIEERGQGWVHYIAGNYKVRVNLHPDVESVVLTFFVPRKSGFRTNVPEDGRNAVTWGVFPGQEIIQTTIIEHESFLSWKATPIYHFSPDSKAEFCYRKKHFLSGLIGHRVTAQAQMSVISWKVYATGGG</sequence>
<name>A0A8H5G4S1_9AGAR</name>
<dbReference type="AlphaFoldDB" id="A0A8H5G4S1"/>
<dbReference type="GO" id="GO:0035999">
    <property type="term" value="P:tetrahydrofolate interconversion"/>
    <property type="evidence" value="ECO:0007669"/>
    <property type="project" value="UniProtKB-UniPathway"/>
</dbReference>
<dbReference type="InterPro" id="IPR029041">
    <property type="entry name" value="FAD-linked_oxidoreductase-like"/>
</dbReference>
<dbReference type="InterPro" id="IPR053806">
    <property type="entry name" value="MTHFR_C"/>
</dbReference>
<dbReference type="PANTHER" id="PTHR45754">
    <property type="entry name" value="METHYLENETETRAHYDROFOLATE REDUCTASE"/>
    <property type="match status" value="1"/>
</dbReference>
<evidence type="ECO:0000256" key="2">
    <source>
        <dbReference type="ARBA" id="ARBA00004777"/>
    </source>
</evidence>
<evidence type="ECO:0000313" key="11">
    <source>
        <dbReference type="Proteomes" id="UP000559027"/>
    </source>
</evidence>
<comment type="caution">
    <text evidence="10">The sequence shown here is derived from an EMBL/GenBank/DDBJ whole genome shotgun (WGS) entry which is preliminary data.</text>
</comment>
<dbReference type="NCBIfam" id="TIGR00677">
    <property type="entry name" value="fadh2_euk"/>
    <property type="match status" value="1"/>
</dbReference>
<dbReference type="SUPFAM" id="SSF51730">
    <property type="entry name" value="FAD-linked oxidoreductase"/>
    <property type="match status" value="1"/>
</dbReference>
<dbReference type="GO" id="GO:0071949">
    <property type="term" value="F:FAD binding"/>
    <property type="evidence" value="ECO:0007669"/>
    <property type="project" value="TreeGrafter"/>
</dbReference>
<comment type="cofactor">
    <cofactor evidence="1">
        <name>FAD</name>
        <dbReference type="ChEBI" id="CHEBI:57692"/>
    </cofactor>
</comment>
<gene>
    <name evidence="10" type="ORF">D9756_001390</name>
</gene>
<dbReference type="EMBL" id="JAACJO010000005">
    <property type="protein sequence ID" value="KAF5358247.1"/>
    <property type="molecule type" value="Genomic_DNA"/>
</dbReference>
<evidence type="ECO:0000256" key="4">
    <source>
        <dbReference type="ARBA" id="ARBA00022630"/>
    </source>
</evidence>
<evidence type="ECO:0000259" key="9">
    <source>
        <dbReference type="Pfam" id="PF21895"/>
    </source>
</evidence>
<evidence type="ECO:0000256" key="6">
    <source>
        <dbReference type="ARBA" id="ARBA00022857"/>
    </source>
</evidence>
<proteinExistence type="inferred from homology"/>
<dbReference type="GO" id="GO:0004489">
    <property type="term" value="F:methylenetetrahydrofolate reductase [NAD(P)H] activity"/>
    <property type="evidence" value="ECO:0007669"/>
    <property type="project" value="InterPro"/>
</dbReference>
<evidence type="ECO:0000256" key="7">
    <source>
        <dbReference type="ARBA" id="ARBA00023002"/>
    </source>
</evidence>
<dbReference type="Pfam" id="PF02219">
    <property type="entry name" value="MTHFR"/>
    <property type="match status" value="1"/>
</dbReference>
<reference evidence="10 11" key="1">
    <citation type="journal article" date="2020" name="ISME J.">
        <title>Uncovering the hidden diversity of litter-decomposition mechanisms in mushroom-forming fungi.</title>
        <authorList>
            <person name="Floudas D."/>
            <person name="Bentzer J."/>
            <person name="Ahren D."/>
            <person name="Johansson T."/>
            <person name="Persson P."/>
            <person name="Tunlid A."/>
        </authorList>
    </citation>
    <scope>NUCLEOTIDE SEQUENCE [LARGE SCALE GENOMIC DNA]</scope>
    <source>
        <strain evidence="10 11">CBS 146.42</strain>
    </source>
</reference>
<dbReference type="GO" id="GO:0005829">
    <property type="term" value="C:cytosol"/>
    <property type="evidence" value="ECO:0007669"/>
    <property type="project" value="TreeGrafter"/>
</dbReference>
<dbReference type="UniPathway" id="UPA00193"/>
<organism evidence="10 11">
    <name type="scientific">Leucocoprinus leucothites</name>
    <dbReference type="NCBI Taxonomy" id="201217"/>
    <lineage>
        <taxon>Eukaryota</taxon>
        <taxon>Fungi</taxon>
        <taxon>Dikarya</taxon>
        <taxon>Basidiomycota</taxon>
        <taxon>Agaricomycotina</taxon>
        <taxon>Agaricomycetes</taxon>
        <taxon>Agaricomycetidae</taxon>
        <taxon>Agaricales</taxon>
        <taxon>Agaricineae</taxon>
        <taxon>Agaricaceae</taxon>
        <taxon>Leucocoprinus</taxon>
    </lineage>
</organism>
<keyword evidence="6" id="KW-0521">NADP</keyword>
<keyword evidence="4" id="KW-0285">Flavoprotein</keyword>
<evidence type="ECO:0000256" key="1">
    <source>
        <dbReference type="ARBA" id="ARBA00001974"/>
    </source>
</evidence>
<dbReference type="InterPro" id="IPR003171">
    <property type="entry name" value="Mehydrof_redctse-like"/>
</dbReference>
<keyword evidence="11" id="KW-1185">Reference proteome</keyword>
<dbReference type="FunFam" id="3.20.20.220:FF:000002">
    <property type="entry name" value="Methylenetetrahydrofolate reductase"/>
    <property type="match status" value="1"/>
</dbReference>
<dbReference type="CDD" id="cd00537">
    <property type="entry name" value="MTHFR"/>
    <property type="match status" value="1"/>
</dbReference>
<dbReference type="PANTHER" id="PTHR45754:SF1">
    <property type="entry name" value="METHYLENETETRAHYDROFOLATE REDUCTASE 1"/>
    <property type="match status" value="1"/>
</dbReference>
<dbReference type="Gene3D" id="3.20.20.220">
    <property type="match status" value="1"/>
</dbReference>
<feature type="domain" description="MTHFR SAM-binding regulatory" evidence="9">
    <location>
        <begin position="354"/>
        <end position="571"/>
    </location>
</feature>
<keyword evidence="5" id="KW-0274">FAD</keyword>
<dbReference type="OrthoDB" id="16284at2759"/>
<dbReference type="InterPro" id="IPR004621">
    <property type="entry name" value="Fadh2_euk"/>
</dbReference>
<evidence type="ECO:0000313" key="10">
    <source>
        <dbReference type="EMBL" id="KAF5358247.1"/>
    </source>
</evidence>
<comment type="pathway">
    <text evidence="2 8">One-carbon metabolism; tetrahydrofolate interconversion.</text>
</comment>
<comment type="similarity">
    <text evidence="3">Belongs to the methylenetetrahydrofolate reductase family.</text>
</comment>
<evidence type="ECO:0000256" key="8">
    <source>
        <dbReference type="RuleBase" id="RU004254"/>
    </source>
</evidence>
<accession>A0A8H5G4S1</accession>
<dbReference type="Pfam" id="PF21895">
    <property type="entry name" value="MTHFR_C"/>
    <property type="match status" value="1"/>
</dbReference>
<dbReference type="Proteomes" id="UP000559027">
    <property type="component" value="Unassembled WGS sequence"/>
</dbReference>
<keyword evidence="7" id="KW-0560">Oxidoreductase</keyword>
<evidence type="ECO:0000256" key="3">
    <source>
        <dbReference type="ARBA" id="ARBA00006743"/>
    </source>
</evidence>